<gene>
    <name evidence="6" type="ORF">DI563_13435</name>
</gene>
<dbReference type="GO" id="GO:0016787">
    <property type="term" value="F:hydrolase activity"/>
    <property type="evidence" value="ECO:0007669"/>
    <property type="project" value="UniProtKB-UniRule"/>
</dbReference>
<name>A0A2W5QGS3_VARPD</name>
<dbReference type="InterPro" id="IPR016035">
    <property type="entry name" value="Acyl_Trfase/lysoPLipase"/>
</dbReference>
<evidence type="ECO:0000256" key="2">
    <source>
        <dbReference type="PROSITE-ProRule" id="PRU01161"/>
    </source>
</evidence>
<keyword evidence="4" id="KW-0472">Membrane</keyword>
<feature type="transmembrane region" description="Helical" evidence="4">
    <location>
        <begin position="199"/>
        <end position="219"/>
    </location>
</feature>
<feature type="domain" description="PNPLA" evidence="5">
    <location>
        <begin position="49"/>
        <end position="435"/>
    </location>
</feature>
<sequence>MGADPAPGCALEAAPCPDGPASCREPRTEEAPAPPVFDDQAPPDRFCDLVLTGGVTSSIAYPALLLTLASRFRFHSIGGSSSGAGAAALAAAAEYRRRHGSAEGFRVLLARTSEVREWADEARGITRLRQLFQPWAHSRRLFDALVPVLTQPDIGLRALALALMRAYVLRSRWMALGLPLVFGLLALALFSGLGACATVLVAGAAVLAALVGAALTLAADLRRLIAHDFGLCSGTAAPEAAADAQLPLTDWLHGLIQEIAGRGAGAAPLSFSDLRQAPASPRALGQGAQEMDAVSIRLQVYAANLTLGQPLVLPLRKDDEPVYFVPREMRRLFPGPVVNAMKTQRFGPLPPEAHATLPRSTDRAAPTGQDAEDELWVLPRTELPIIVAARMSVSAPLLFAPVPVWMLDREHGDVPRRCLLSDGGLCSNFPIHMFDCAVPSWPTFGVALRDAPRVPGAPLQVPDTLTPAQVRDAVSLPEGSARARSDWNRFIEEPSLLRRTMGFLGALLGTAKDWNDALLAQMPGVRDRIVRIELPPGIGGLNIAMTPRQIQALSDLGEEAGRRLLARFAPPGRPDGTSAGWAEHRWTRLQLLRDGLAELLAGANAAAAANRYAGALRAQIDDATRHPPMDDAPDELLSASQAAALQGALDALLQAEAALTGPADPLPRPLRPRPVLRLRPPL</sequence>
<accession>A0A2W5QGS3</accession>
<comment type="caution">
    <text evidence="2">Lacks conserved residue(s) required for the propagation of feature annotation.</text>
</comment>
<reference evidence="6 7" key="1">
    <citation type="submission" date="2017-08" db="EMBL/GenBank/DDBJ databases">
        <title>Infants hospitalized years apart are colonized by the same room-sourced microbial strains.</title>
        <authorList>
            <person name="Brooks B."/>
            <person name="Olm M.R."/>
            <person name="Firek B.A."/>
            <person name="Baker R."/>
            <person name="Thomas B.C."/>
            <person name="Morowitz M.J."/>
            <person name="Banfield J.F."/>
        </authorList>
    </citation>
    <scope>NUCLEOTIDE SEQUENCE [LARGE SCALE GENOMIC DNA]</scope>
    <source>
        <strain evidence="6">S2_005_003_R2_41</strain>
    </source>
</reference>
<organism evidence="6 7">
    <name type="scientific">Variovorax paradoxus</name>
    <dbReference type="NCBI Taxonomy" id="34073"/>
    <lineage>
        <taxon>Bacteria</taxon>
        <taxon>Pseudomonadati</taxon>
        <taxon>Pseudomonadota</taxon>
        <taxon>Betaproteobacteria</taxon>
        <taxon>Burkholderiales</taxon>
        <taxon>Comamonadaceae</taxon>
        <taxon>Variovorax</taxon>
    </lineage>
</organism>
<evidence type="ECO:0000259" key="5">
    <source>
        <dbReference type="PROSITE" id="PS51635"/>
    </source>
</evidence>
<dbReference type="AlphaFoldDB" id="A0A2W5QGS3"/>
<feature type="region of interest" description="Disordered" evidence="3">
    <location>
        <begin position="348"/>
        <end position="369"/>
    </location>
</feature>
<keyword evidence="2" id="KW-0378">Hydrolase</keyword>
<dbReference type="Gene3D" id="3.40.1090.10">
    <property type="entry name" value="Cytosolic phospholipase A2 catalytic domain"/>
    <property type="match status" value="1"/>
</dbReference>
<feature type="region of interest" description="Disordered" evidence="3">
    <location>
        <begin position="660"/>
        <end position="682"/>
    </location>
</feature>
<keyword evidence="2" id="KW-0442">Lipid degradation</keyword>
<dbReference type="GO" id="GO:0016042">
    <property type="term" value="P:lipid catabolic process"/>
    <property type="evidence" value="ECO:0007669"/>
    <property type="project" value="UniProtKB-UniRule"/>
</dbReference>
<dbReference type="SUPFAM" id="SSF52151">
    <property type="entry name" value="FabD/lysophospholipase-like"/>
    <property type="match status" value="1"/>
</dbReference>
<keyword evidence="4" id="KW-0812">Transmembrane</keyword>
<evidence type="ECO:0000313" key="7">
    <source>
        <dbReference type="Proteomes" id="UP000249135"/>
    </source>
</evidence>
<dbReference type="InterPro" id="IPR002641">
    <property type="entry name" value="PNPLA_dom"/>
</dbReference>
<proteinExistence type="predicted"/>
<feature type="transmembrane region" description="Helical" evidence="4">
    <location>
        <begin position="173"/>
        <end position="193"/>
    </location>
</feature>
<dbReference type="PROSITE" id="PS51635">
    <property type="entry name" value="PNPLA"/>
    <property type="match status" value="1"/>
</dbReference>
<keyword evidence="1 2" id="KW-0443">Lipid metabolism</keyword>
<feature type="region of interest" description="Disordered" evidence="3">
    <location>
        <begin position="1"/>
        <end position="38"/>
    </location>
</feature>
<keyword evidence="4" id="KW-1133">Transmembrane helix</keyword>
<evidence type="ECO:0000256" key="1">
    <source>
        <dbReference type="ARBA" id="ARBA00023098"/>
    </source>
</evidence>
<comment type="caution">
    <text evidence="6">The sequence shown here is derived from an EMBL/GenBank/DDBJ whole genome shotgun (WGS) entry which is preliminary data.</text>
</comment>
<feature type="active site" description="Proton acceptor" evidence="2">
    <location>
        <position position="422"/>
    </location>
</feature>
<feature type="short sequence motif" description="DGA/G" evidence="2">
    <location>
        <begin position="422"/>
        <end position="424"/>
    </location>
</feature>
<dbReference type="Proteomes" id="UP000249135">
    <property type="component" value="Unassembled WGS sequence"/>
</dbReference>
<dbReference type="EMBL" id="QFPP01000154">
    <property type="protein sequence ID" value="PZQ73995.1"/>
    <property type="molecule type" value="Genomic_DNA"/>
</dbReference>
<evidence type="ECO:0000256" key="4">
    <source>
        <dbReference type="SAM" id="Phobius"/>
    </source>
</evidence>
<feature type="short sequence motif" description="GXSXG" evidence="2">
    <location>
        <begin position="79"/>
        <end position="83"/>
    </location>
</feature>
<feature type="active site" description="Nucleophile" evidence="2">
    <location>
        <position position="81"/>
    </location>
</feature>
<evidence type="ECO:0000256" key="3">
    <source>
        <dbReference type="SAM" id="MobiDB-lite"/>
    </source>
</evidence>
<protein>
    <recommendedName>
        <fullName evidence="5">PNPLA domain-containing protein</fullName>
    </recommendedName>
</protein>
<evidence type="ECO:0000313" key="6">
    <source>
        <dbReference type="EMBL" id="PZQ73995.1"/>
    </source>
</evidence>